<keyword evidence="3" id="KW-1185">Reference proteome</keyword>
<sequence length="97" mass="11051">MGWLSRNLKASTRRHKYHPNNHWPDHPEKTRGNSPPTLHHHNSTHNWIRSTRIDDPCELSPPSSHTQITNYSNGGTMEGKPSPTPLKGHLKSTTTIF</sequence>
<dbReference type="Proteomes" id="UP000765509">
    <property type="component" value="Unassembled WGS sequence"/>
</dbReference>
<accession>A0A9Q3BMM1</accession>
<dbReference type="AlphaFoldDB" id="A0A9Q3BMM1"/>
<feature type="compositionally biased region" description="Polar residues" evidence="1">
    <location>
        <begin position="61"/>
        <end position="75"/>
    </location>
</feature>
<gene>
    <name evidence="2" type="ORF">O181_008464</name>
</gene>
<evidence type="ECO:0000313" key="3">
    <source>
        <dbReference type="Proteomes" id="UP000765509"/>
    </source>
</evidence>
<organism evidence="2 3">
    <name type="scientific">Austropuccinia psidii MF-1</name>
    <dbReference type="NCBI Taxonomy" id="1389203"/>
    <lineage>
        <taxon>Eukaryota</taxon>
        <taxon>Fungi</taxon>
        <taxon>Dikarya</taxon>
        <taxon>Basidiomycota</taxon>
        <taxon>Pucciniomycotina</taxon>
        <taxon>Pucciniomycetes</taxon>
        <taxon>Pucciniales</taxon>
        <taxon>Sphaerophragmiaceae</taxon>
        <taxon>Austropuccinia</taxon>
    </lineage>
</organism>
<name>A0A9Q3BMM1_9BASI</name>
<reference evidence="2" key="1">
    <citation type="submission" date="2021-03" db="EMBL/GenBank/DDBJ databases">
        <title>Draft genome sequence of rust myrtle Austropuccinia psidii MF-1, a brazilian biotype.</title>
        <authorList>
            <person name="Quecine M.C."/>
            <person name="Pachon D.M.R."/>
            <person name="Bonatelli M.L."/>
            <person name="Correr F.H."/>
            <person name="Franceschini L.M."/>
            <person name="Leite T.F."/>
            <person name="Margarido G.R.A."/>
            <person name="Almeida C.A."/>
            <person name="Ferrarezi J.A."/>
            <person name="Labate C.A."/>
        </authorList>
    </citation>
    <scope>NUCLEOTIDE SEQUENCE</scope>
    <source>
        <strain evidence="2">MF-1</strain>
    </source>
</reference>
<feature type="region of interest" description="Disordered" evidence="1">
    <location>
        <begin position="1"/>
        <end position="97"/>
    </location>
</feature>
<protein>
    <submittedName>
        <fullName evidence="2">Uncharacterized protein</fullName>
    </submittedName>
</protein>
<dbReference type="EMBL" id="AVOT02001960">
    <property type="protein sequence ID" value="MBW0468749.1"/>
    <property type="molecule type" value="Genomic_DNA"/>
</dbReference>
<comment type="caution">
    <text evidence="2">The sequence shown here is derived from an EMBL/GenBank/DDBJ whole genome shotgun (WGS) entry which is preliminary data.</text>
</comment>
<evidence type="ECO:0000313" key="2">
    <source>
        <dbReference type="EMBL" id="MBW0468749.1"/>
    </source>
</evidence>
<evidence type="ECO:0000256" key="1">
    <source>
        <dbReference type="SAM" id="MobiDB-lite"/>
    </source>
</evidence>
<proteinExistence type="predicted"/>